<comment type="caution">
    <text evidence="8">The sequence shown here is derived from an EMBL/GenBank/DDBJ whole genome shotgun (WGS) entry which is preliminary data.</text>
</comment>
<dbReference type="AlphaFoldDB" id="A0AAE3FQF7"/>
<protein>
    <submittedName>
        <fullName evidence="8">Signal peptidase I</fullName>
        <ecNumber evidence="8">3.4.21.89</ecNumber>
    </submittedName>
</protein>
<sequence>MSYLRRKASAAARVLLGFALIITLCAVVVVAVPQVIGADESYVVTSDSMSPEIEGGDVVIVTERSPDQIEEDDVITFAPPGDDERRTTHRVVEIEEEDGQTQFVTQGDANENPDPQPVAAERVIGEVTLTIPYFGRFVAFAQTTIGIISLVILPGLALVGTEVWELKKGMDESESDDESGDSAESDADSESDQSDDARTDDEEVDR</sequence>
<dbReference type="InterPro" id="IPR001733">
    <property type="entry name" value="Peptidase_S26B"/>
</dbReference>
<dbReference type="GO" id="GO:0004252">
    <property type="term" value="F:serine-type endopeptidase activity"/>
    <property type="evidence" value="ECO:0007669"/>
    <property type="project" value="InterPro"/>
</dbReference>
<keyword evidence="9" id="KW-1185">Reference proteome</keyword>
<keyword evidence="3 6" id="KW-1133">Transmembrane helix</keyword>
<dbReference type="Proteomes" id="UP001202674">
    <property type="component" value="Unassembled WGS sequence"/>
</dbReference>
<evidence type="ECO:0000313" key="8">
    <source>
        <dbReference type="EMBL" id="MCL9812749.1"/>
    </source>
</evidence>
<dbReference type="GO" id="GO:0006465">
    <property type="term" value="P:signal peptide processing"/>
    <property type="evidence" value="ECO:0007669"/>
    <property type="project" value="InterPro"/>
</dbReference>
<dbReference type="InterPro" id="IPR036286">
    <property type="entry name" value="LexA/Signal_pep-like_sf"/>
</dbReference>
<feature type="transmembrane region" description="Helical" evidence="6">
    <location>
        <begin position="137"/>
        <end position="160"/>
    </location>
</feature>
<feature type="domain" description="Peptidase S26" evidence="7">
    <location>
        <begin position="23"/>
        <end position="92"/>
    </location>
</feature>
<evidence type="ECO:0000256" key="6">
    <source>
        <dbReference type="SAM" id="Phobius"/>
    </source>
</evidence>
<dbReference type="EMBL" id="JAKRVY010000001">
    <property type="protein sequence ID" value="MCL9812749.1"/>
    <property type="molecule type" value="Genomic_DNA"/>
</dbReference>
<dbReference type="CDD" id="cd06530">
    <property type="entry name" value="S26_SPase_I"/>
    <property type="match status" value="1"/>
</dbReference>
<evidence type="ECO:0000256" key="5">
    <source>
        <dbReference type="SAM" id="MobiDB-lite"/>
    </source>
</evidence>
<accession>A0AAE3FQF7</accession>
<keyword evidence="8" id="KW-0378">Hydrolase</keyword>
<proteinExistence type="predicted"/>
<feature type="region of interest" description="Disordered" evidence="5">
    <location>
        <begin position="168"/>
        <end position="206"/>
    </location>
</feature>
<name>A0AAE3FQF7_9EURY</name>
<dbReference type="PANTHER" id="PTHR10806">
    <property type="entry name" value="SIGNAL PEPTIDASE COMPLEX CATALYTIC SUBUNIT SEC11"/>
    <property type="match status" value="1"/>
</dbReference>
<evidence type="ECO:0000259" key="7">
    <source>
        <dbReference type="Pfam" id="PF10502"/>
    </source>
</evidence>
<evidence type="ECO:0000313" key="9">
    <source>
        <dbReference type="Proteomes" id="UP001202674"/>
    </source>
</evidence>
<dbReference type="Gene3D" id="2.10.109.10">
    <property type="entry name" value="Umud Fragment, subunit A"/>
    <property type="match status" value="1"/>
</dbReference>
<evidence type="ECO:0000256" key="4">
    <source>
        <dbReference type="ARBA" id="ARBA00023136"/>
    </source>
</evidence>
<dbReference type="EC" id="3.4.21.89" evidence="8"/>
<dbReference type="Pfam" id="PF10502">
    <property type="entry name" value="Peptidase_S26"/>
    <property type="match status" value="1"/>
</dbReference>
<feature type="compositionally biased region" description="Acidic residues" evidence="5">
    <location>
        <begin position="172"/>
        <end position="206"/>
    </location>
</feature>
<comment type="subcellular location">
    <subcellularLocation>
        <location evidence="1">Membrane</location>
    </subcellularLocation>
</comment>
<evidence type="ECO:0000256" key="2">
    <source>
        <dbReference type="ARBA" id="ARBA00022692"/>
    </source>
</evidence>
<dbReference type="SUPFAM" id="SSF51306">
    <property type="entry name" value="LexA/Signal peptidase"/>
    <property type="match status" value="1"/>
</dbReference>
<dbReference type="RefSeq" id="WP_250594720.1">
    <property type="nucleotide sequence ID" value="NZ_JAKRVY010000001.1"/>
</dbReference>
<dbReference type="GO" id="GO:0016020">
    <property type="term" value="C:membrane"/>
    <property type="evidence" value="ECO:0007669"/>
    <property type="project" value="UniProtKB-SubCell"/>
</dbReference>
<evidence type="ECO:0000256" key="1">
    <source>
        <dbReference type="ARBA" id="ARBA00004370"/>
    </source>
</evidence>
<dbReference type="InterPro" id="IPR019533">
    <property type="entry name" value="Peptidase_S26"/>
</dbReference>
<organism evidence="8 9">
    <name type="scientific">Natranaeroarchaeum aerophilus</name>
    <dbReference type="NCBI Taxonomy" id="2917711"/>
    <lineage>
        <taxon>Archaea</taxon>
        <taxon>Methanobacteriati</taxon>
        <taxon>Methanobacteriota</taxon>
        <taxon>Stenosarchaea group</taxon>
        <taxon>Halobacteria</taxon>
        <taxon>Halobacteriales</taxon>
        <taxon>Natronoarchaeaceae</taxon>
        <taxon>Natranaeroarchaeum</taxon>
    </lineage>
</organism>
<evidence type="ECO:0000256" key="3">
    <source>
        <dbReference type="ARBA" id="ARBA00022989"/>
    </source>
</evidence>
<dbReference type="PANTHER" id="PTHR10806:SF6">
    <property type="entry name" value="SIGNAL PEPTIDASE COMPLEX CATALYTIC SUBUNIT SEC11"/>
    <property type="match status" value="1"/>
</dbReference>
<dbReference type="GO" id="GO:0009003">
    <property type="term" value="F:signal peptidase activity"/>
    <property type="evidence" value="ECO:0007669"/>
    <property type="project" value="UniProtKB-EC"/>
</dbReference>
<keyword evidence="4 6" id="KW-0472">Membrane</keyword>
<reference evidence="8 9" key="1">
    <citation type="journal article" date="2022" name="Syst. Appl. Microbiol.">
        <title>Natronocalculus amylovorans gen. nov., sp. nov., and Natranaeroarchaeum aerophilus sp. nov., dominant culturable amylolytic natronoarchaea from hypersaline soda lakes in southwestern Siberia.</title>
        <authorList>
            <person name="Sorokin D.Y."/>
            <person name="Elcheninov A.G."/>
            <person name="Khizhniak T.V."/>
            <person name="Koenen M."/>
            <person name="Bale N.J."/>
            <person name="Damste J.S.S."/>
            <person name="Kublanov I.V."/>
        </authorList>
    </citation>
    <scope>NUCLEOTIDE SEQUENCE [LARGE SCALE GENOMIC DNA]</scope>
    <source>
        <strain evidence="8 9">AArc-St1-1</strain>
    </source>
</reference>
<keyword evidence="2 6" id="KW-0812">Transmembrane</keyword>
<gene>
    <name evidence="8" type="ORF">AArcSt11_03665</name>
</gene>
<dbReference type="NCBIfam" id="TIGR02228">
    <property type="entry name" value="sigpep_I_arch"/>
    <property type="match status" value="1"/>
</dbReference>